<dbReference type="Proteomes" id="UP000248827">
    <property type="component" value="Unassembled WGS sequence"/>
</dbReference>
<feature type="transmembrane region" description="Helical" evidence="4">
    <location>
        <begin position="90"/>
        <end position="113"/>
    </location>
</feature>
<dbReference type="SUPFAM" id="SSF53474">
    <property type="entry name" value="alpha/beta-Hydrolases"/>
    <property type="match status" value="1"/>
</dbReference>
<protein>
    <submittedName>
        <fullName evidence="5">Platelet-activating factor acetylhydrolase isoform II</fullName>
    </submittedName>
</protein>
<dbReference type="EMBL" id="QLLI01000017">
    <property type="protein sequence ID" value="RAI87241.1"/>
    <property type="molecule type" value="Genomic_DNA"/>
</dbReference>
<accession>A0ABX9BDN7</accession>
<evidence type="ECO:0000256" key="3">
    <source>
        <dbReference type="ARBA" id="ARBA00023098"/>
    </source>
</evidence>
<dbReference type="Pfam" id="PF03403">
    <property type="entry name" value="PAF-AH_p_II"/>
    <property type="match status" value="2"/>
</dbReference>
<keyword evidence="2" id="KW-0442">Lipid degradation</keyword>
<evidence type="ECO:0000256" key="4">
    <source>
        <dbReference type="SAM" id="Phobius"/>
    </source>
</evidence>
<keyword evidence="4" id="KW-1133">Transmembrane helix</keyword>
<keyword evidence="4" id="KW-0812">Transmembrane</keyword>
<keyword evidence="4" id="KW-0472">Membrane</keyword>
<comment type="caution">
    <text evidence="5">The sequence shown here is derived from an EMBL/GenBank/DDBJ whole genome shotgun (WGS) entry which is preliminary data.</text>
</comment>
<keyword evidence="3" id="KW-0443">Lipid metabolism</keyword>
<evidence type="ECO:0000313" key="6">
    <source>
        <dbReference type="Proteomes" id="UP000248827"/>
    </source>
</evidence>
<dbReference type="PANTHER" id="PTHR10272:SF0">
    <property type="entry name" value="PLATELET-ACTIVATING FACTOR ACETYLHYDROLASE"/>
    <property type="match status" value="1"/>
</dbReference>
<evidence type="ECO:0000256" key="1">
    <source>
        <dbReference type="ARBA" id="ARBA00022801"/>
    </source>
</evidence>
<dbReference type="Gene3D" id="3.40.50.1820">
    <property type="entry name" value="alpha/beta hydrolase"/>
    <property type="match status" value="1"/>
</dbReference>
<evidence type="ECO:0000256" key="2">
    <source>
        <dbReference type="ARBA" id="ARBA00022963"/>
    </source>
</evidence>
<evidence type="ECO:0000313" key="5">
    <source>
        <dbReference type="EMBL" id="RAI87241.1"/>
    </source>
</evidence>
<proteinExistence type="predicted"/>
<gene>
    <name evidence="5" type="ORF">DET54_117105</name>
</gene>
<sequence>MRLFEILLVLSCFALLVDLLFIKRSAKKTGLGIGIGIGIGIGSSVILVAHLLVEGYRWQLLLVYIMTALFIIIVLLRHSEKMVNLKIGKVLKYSLSSLIVILLVASTLLSVYLPVFDLPKPEGPEKVGTQTFHFTDQNRDEILTDDQSDKRELMVQVWYPTENMNNKKHDTLFPNNKEMFKTYIKSFSASLKLPEFVLDYWKYSHSNSYENVEILPSASPYPVVLLSHGMGTSRVLQASQAENLASHGFIVVTIDHTYSTFATLFPDGRVTGYTTKMTTIDDRREVGDIWTKDVEFVIDQIEKLNLGAIESQFKGKIDVDNIGAMGHSFGGATAFNATYLDHRIKAGVNMDGSLNEVEDRDDINKPFMFIRSGNFEEWLATFEKDRNSNDEVTKFLSDELHIMKNVIEHGGNVIYIEGTQHFNFTDLQFYSELIKLSGITGEINGKRGSSIVNQYVLDFFNKQLKGTGGNLIQGPSDIYPEVKFVDPKEL</sequence>
<keyword evidence="1" id="KW-0378">Hydrolase</keyword>
<dbReference type="InterPro" id="IPR029058">
    <property type="entry name" value="AB_hydrolase_fold"/>
</dbReference>
<feature type="transmembrane region" description="Helical" evidence="4">
    <location>
        <begin position="29"/>
        <end position="52"/>
    </location>
</feature>
<organism evidence="5 6">
    <name type="scientific">Paenibacillus pabuli</name>
    <dbReference type="NCBI Taxonomy" id="1472"/>
    <lineage>
        <taxon>Bacteria</taxon>
        <taxon>Bacillati</taxon>
        <taxon>Bacillota</taxon>
        <taxon>Bacilli</taxon>
        <taxon>Bacillales</taxon>
        <taxon>Paenibacillaceae</taxon>
        <taxon>Paenibacillus</taxon>
    </lineage>
</organism>
<keyword evidence="6" id="KW-1185">Reference proteome</keyword>
<dbReference type="RefSeq" id="WP_111621218.1">
    <property type="nucleotide sequence ID" value="NZ_QLLI01000017.1"/>
</dbReference>
<feature type="transmembrane region" description="Helical" evidence="4">
    <location>
        <begin position="58"/>
        <end position="78"/>
    </location>
</feature>
<dbReference type="PANTHER" id="PTHR10272">
    <property type="entry name" value="PLATELET-ACTIVATING FACTOR ACETYLHYDROLASE"/>
    <property type="match status" value="1"/>
</dbReference>
<feature type="transmembrane region" description="Helical" evidence="4">
    <location>
        <begin position="6"/>
        <end position="22"/>
    </location>
</feature>
<name>A0ABX9BDN7_9BACL</name>
<reference evidence="5 6" key="1">
    <citation type="submission" date="2018-06" db="EMBL/GenBank/DDBJ databases">
        <title>Freshwater and sediment microbial communities from various areas in North America, analyzing microbe dynamics in response to fracking.</title>
        <authorList>
            <person name="Lamendella R."/>
        </authorList>
    </citation>
    <scope>NUCLEOTIDE SEQUENCE [LARGE SCALE GENOMIC DNA]</scope>
    <source>
        <strain evidence="5 6">NG-13</strain>
    </source>
</reference>